<proteinExistence type="predicted"/>
<name>A0A9P5PKD9_9AGAR</name>
<sequence length="383" mass="41847">MGPPTKVAKQGLHNAESVRISRPPPKLRRRAEVNEKLGRTSSTPDQKVESPSIPIPSSLALPTMNINDTSKPEHLGYDGVHAPAGPQDFSLVSVHETENSNAIETSPLMSHTLRVRPNLEILLNPQSRELGNEKDDGALPLSLSRLLTAVSTQATVFSEPNHEDPEPAIAVPSSTVVAVSESTNIKPACISSQSVSPLTTNSNQSSELPIFTTDDTAHLEVCFAYPRSNPETQDASTGIGEPPAKSNVGNKENVQWSFITREQESTLKIKELEAKVESDSHQKSLELETLRVKLENAILDRDTALKKLEFALKENAIVVSSRDAAAEAVNQAEKALDLSQQEKNAIMLERDAAVEAFGQAEQELRDYREYFRLKAKLLIAHTS</sequence>
<gene>
    <name evidence="3" type="ORF">BDP27DRAFT_929715</name>
</gene>
<protein>
    <submittedName>
        <fullName evidence="3">Uncharacterized protein</fullName>
    </submittedName>
</protein>
<keyword evidence="4" id="KW-1185">Reference proteome</keyword>
<organism evidence="3 4">
    <name type="scientific">Rhodocollybia butyracea</name>
    <dbReference type="NCBI Taxonomy" id="206335"/>
    <lineage>
        <taxon>Eukaryota</taxon>
        <taxon>Fungi</taxon>
        <taxon>Dikarya</taxon>
        <taxon>Basidiomycota</taxon>
        <taxon>Agaricomycotina</taxon>
        <taxon>Agaricomycetes</taxon>
        <taxon>Agaricomycetidae</taxon>
        <taxon>Agaricales</taxon>
        <taxon>Marasmiineae</taxon>
        <taxon>Omphalotaceae</taxon>
        <taxon>Rhodocollybia</taxon>
    </lineage>
</organism>
<evidence type="ECO:0000256" key="1">
    <source>
        <dbReference type="SAM" id="Coils"/>
    </source>
</evidence>
<dbReference type="Proteomes" id="UP000772434">
    <property type="component" value="Unassembled WGS sequence"/>
</dbReference>
<evidence type="ECO:0000313" key="4">
    <source>
        <dbReference type="Proteomes" id="UP000772434"/>
    </source>
</evidence>
<evidence type="ECO:0000313" key="3">
    <source>
        <dbReference type="EMBL" id="KAF9067206.1"/>
    </source>
</evidence>
<feature type="coiled-coil region" evidence="1">
    <location>
        <begin position="322"/>
        <end position="349"/>
    </location>
</feature>
<accession>A0A9P5PKD9</accession>
<feature type="region of interest" description="Disordered" evidence="2">
    <location>
        <begin position="1"/>
        <end position="62"/>
    </location>
</feature>
<reference evidence="3" key="1">
    <citation type="submission" date="2020-11" db="EMBL/GenBank/DDBJ databases">
        <authorList>
            <consortium name="DOE Joint Genome Institute"/>
            <person name="Ahrendt S."/>
            <person name="Riley R."/>
            <person name="Andreopoulos W."/>
            <person name="Labutti K."/>
            <person name="Pangilinan J."/>
            <person name="Ruiz-Duenas F.J."/>
            <person name="Barrasa J.M."/>
            <person name="Sanchez-Garcia M."/>
            <person name="Camarero S."/>
            <person name="Miyauchi S."/>
            <person name="Serrano A."/>
            <person name="Linde D."/>
            <person name="Babiker R."/>
            <person name="Drula E."/>
            <person name="Ayuso-Fernandez I."/>
            <person name="Pacheco R."/>
            <person name="Padilla G."/>
            <person name="Ferreira P."/>
            <person name="Barriuso J."/>
            <person name="Kellner H."/>
            <person name="Castanera R."/>
            <person name="Alfaro M."/>
            <person name="Ramirez L."/>
            <person name="Pisabarro A.G."/>
            <person name="Kuo A."/>
            <person name="Tritt A."/>
            <person name="Lipzen A."/>
            <person name="He G."/>
            <person name="Yan M."/>
            <person name="Ng V."/>
            <person name="Cullen D."/>
            <person name="Martin F."/>
            <person name="Rosso M.-N."/>
            <person name="Henrissat B."/>
            <person name="Hibbett D."/>
            <person name="Martinez A.T."/>
            <person name="Grigoriev I.V."/>
        </authorList>
    </citation>
    <scope>NUCLEOTIDE SEQUENCE</scope>
    <source>
        <strain evidence="3">AH 40177</strain>
    </source>
</reference>
<comment type="caution">
    <text evidence="3">The sequence shown here is derived from an EMBL/GenBank/DDBJ whole genome shotgun (WGS) entry which is preliminary data.</text>
</comment>
<dbReference type="EMBL" id="JADNRY010000076">
    <property type="protein sequence ID" value="KAF9067206.1"/>
    <property type="molecule type" value="Genomic_DNA"/>
</dbReference>
<evidence type="ECO:0000256" key="2">
    <source>
        <dbReference type="SAM" id="MobiDB-lite"/>
    </source>
</evidence>
<feature type="compositionally biased region" description="Low complexity" evidence="2">
    <location>
        <begin position="50"/>
        <end position="62"/>
    </location>
</feature>
<keyword evidence="1" id="KW-0175">Coiled coil</keyword>
<dbReference type="AlphaFoldDB" id="A0A9P5PKD9"/>
<dbReference type="OrthoDB" id="2907752at2759"/>